<evidence type="ECO:0000259" key="1">
    <source>
        <dbReference type="Pfam" id="PF01909"/>
    </source>
</evidence>
<comment type="caution">
    <text evidence="2">The sequence shown here is derived from an EMBL/GenBank/DDBJ whole genome shotgun (WGS) entry which is preliminary data.</text>
</comment>
<feature type="domain" description="Polymerase nucleotidyl transferase" evidence="1">
    <location>
        <begin position="9"/>
        <end position="48"/>
    </location>
</feature>
<dbReference type="Gene3D" id="3.30.460.10">
    <property type="entry name" value="Beta Polymerase, domain 2"/>
    <property type="match status" value="1"/>
</dbReference>
<reference evidence="2 3" key="1">
    <citation type="journal article" date="2005" name="Int. J. Syst. Evol. Microbiol.">
        <title>Bacillus cibi sp. nov., isolated from jeotgal, a traditional Korean fermented seafood.</title>
        <authorList>
            <person name="Yoon J.H."/>
            <person name="Lee C.H."/>
            <person name="Oh T.K."/>
        </authorList>
    </citation>
    <scope>NUCLEOTIDE SEQUENCE [LARGE SCALE GENOMIC DNA]</scope>
    <source>
        <strain evidence="2 3">DSM 16189</strain>
    </source>
</reference>
<evidence type="ECO:0000313" key="2">
    <source>
        <dbReference type="EMBL" id="KEZ52810.1"/>
    </source>
</evidence>
<dbReference type="Pfam" id="PF01909">
    <property type="entry name" value="NTP_transf_2"/>
    <property type="match status" value="1"/>
</dbReference>
<protein>
    <submittedName>
        <fullName evidence="2">Nucleotidyltransferase</fullName>
    </submittedName>
</protein>
<name>A0A084GZP8_METID</name>
<organism evidence="2 3">
    <name type="scientific">Metabacillus indicus</name>
    <name type="common">Bacillus indicus</name>
    <dbReference type="NCBI Taxonomy" id="246786"/>
    <lineage>
        <taxon>Bacteria</taxon>
        <taxon>Bacillati</taxon>
        <taxon>Bacillota</taxon>
        <taxon>Bacilli</taxon>
        <taxon>Bacillales</taxon>
        <taxon>Bacillaceae</taxon>
        <taxon>Metabacillus</taxon>
    </lineage>
</organism>
<dbReference type="RefSeq" id="WP_029280703.1">
    <property type="nucleotide sequence ID" value="NZ_CP176757.1"/>
</dbReference>
<dbReference type="EMBL" id="JNVC02000004">
    <property type="protein sequence ID" value="KEZ52810.1"/>
    <property type="molecule type" value="Genomic_DNA"/>
</dbReference>
<dbReference type="SUPFAM" id="SSF81301">
    <property type="entry name" value="Nucleotidyltransferase"/>
    <property type="match status" value="1"/>
</dbReference>
<keyword evidence="3" id="KW-1185">Reference proteome</keyword>
<evidence type="ECO:0000313" key="3">
    <source>
        <dbReference type="Proteomes" id="UP000028549"/>
    </source>
</evidence>
<dbReference type="OrthoDB" id="43980at2"/>
<dbReference type="GO" id="GO:0016779">
    <property type="term" value="F:nucleotidyltransferase activity"/>
    <property type="evidence" value="ECO:0007669"/>
    <property type="project" value="InterPro"/>
</dbReference>
<dbReference type="STRING" id="246786.GS18_0208170"/>
<proteinExistence type="predicted"/>
<gene>
    <name evidence="2" type="ORF">GS18_0208170</name>
</gene>
<dbReference type="Proteomes" id="UP000028549">
    <property type="component" value="Unassembled WGS sequence"/>
</dbReference>
<dbReference type="InterPro" id="IPR043519">
    <property type="entry name" value="NT_sf"/>
</dbReference>
<accession>A0A084GZP8</accession>
<dbReference type="AlphaFoldDB" id="A0A084GZP8"/>
<dbReference type="CDD" id="cd05403">
    <property type="entry name" value="NT_KNTase_like"/>
    <property type="match status" value="1"/>
</dbReference>
<dbReference type="InterPro" id="IPR002934">
    <property type="entry name" value="Polymerase_NTP_transf_dom"/>
</dbReference>
<sequence>MRLQPAEAALKIVEKRFPSCAAAVLAGSVVRGEGTPTSDLDLVIFDESIKESYRESFVDFGWPVEAFVHNFSSYRYFFEEDCKSGTPSMPRMTAEGIVLKGKERLVPIKKEASALLEKGPEPLTQKEIDSRRYFITDALDDFTGCANRAEGIHVAGNLAELLHEFVLLTNGRYIGKSKWIHRALKQFDEHLAESFFAAFEDYYRQGEKDSVIRLADDILKPYGGRFFEGFSLGKNE</sequence>